<keyword evidence="1" id="KW-0472">Membrane</keyword>
<keyword evidence="1" id="KW-0812">Transmembrane</keyword>
<accession>A0A1Y2HTC6</accession>
<evidence type="ECO:0000256" key="1">
    <source>
        <dbReference type="SAM" id="Phobius"/>
    </source>
</evidence>
<name>A0A1Y2HTC6_9FUNG</name>
<keyword evidence="3" id="KW-1185">Reference proteome</keyword>
<dbReference type="Proteomes" id="UP000193411">
    <property type="component" value="Unassembled WGS sequence"/>
</dbReference>
<feature type="transmembrane region" description="Helical" evidence="1">
    <location>
        <begin position="41"/>
        <end position="66"/>
    </location>
</feature>
<dbReference type="EMBL" id="MCFL01000017">
    <property type="protein sequence ID" value="ORZ36382.1"/>
    <property type="molecule type" value="Genomic_DNA"/>
</dbReference>
<protein>
    <submittedName>
        <fullName evidence="2">Uncharacterized protein</fullName>
    </submittedName>
</protein>
<dbReference type="AlphaFoldDB" id="A0A1Y2HTC6"/>
<comment type="caution">
    <text evidence="2">The sequence shown here is derived from an EMBL/GenBank/DDBJ whole genome shotgun (WGS) entry which is preliminary data.</text>
</comment>
<proteinExistence type="predicted"/>
<organism evidence="2 3">
    <name type="scientific">Catenaria anguillulae PL171</name>
    <dbReference type="NCBI Taxonomy" id="765915"/>
    <lineage>
        <taxon>Eukaryota</taxon>
        <taxon>Fungi</taxon>
        <taxon>Fungi incertae sedis</taxon>
        <taxon>Blastocladiomycota</taxon>
        <taxon>Blastocladiomycetes</taxon>
        <taxon>Blastocladiales</taxon>
        <taxon>Catenariaceae</taxon>
        <taxon>Catenaria</taxon>
    </lineage>
</organism>
<gene>
    <name evidence="2" type="ORF">BCR44DRAFT_194177</name>
</gene>
<keyword evidence="1" id="KW-1133">Transmembrane helix</keyword>
<evidence type="ECO:0000313" key="3">
    <source>
        <dbReference type="Proteomes" id="UP000193411"/>
    </source>
</evidence>
<evidence type="ECO:0000313" key="2">
    <source>
        <dbReference type="EMBL" id="ORZ36382.1"/>
    </source>
</evidence>
<reference evidence="2 3" key="1">
    <citation type="submission" date="2016-07" db="EMBL/GenBank/DDBJ databases">
        <title>Pervasive Adenine N6-methylation of Active Genes in Fungi.</title>
        <authorList>
            <consortium name="DOE Joint Genome Institute"/>
            <person name="Mondo S.J."/>
            <person name="Dannebaum R.O."/>
            <person name="Kuo R.C."/>
            <person name="Labutti K."/>
            <person name="Haridas S."/>
            <person name="Kuo A."/>
            <person name="Salamov A."/>
            <person name="Ahrendt S.R."/>
            <person name="Lipzen A."/>
            <person name="Sullivan W."/>
            <person name="Andreopoulos W.B."/>
            <person name="Clum A."/>
            <person name="Lindquist E."/>
            <person name="Daum C."/>
            <person name="Ramamoorthy G.K."/>
            <person name="Gryganskyi A."/>
            <person name="Culley D."/>
            <person name="Magnuson J.K."/>
            <person name="James T.Y."/>
            <person name="O'Malley M.A."/>
            <person name="Stajich J.E."/>
            <person name="Spatafora J.W."/>
            <person name="Visel A."/>
            <person name="Grigoriev I.V."/>
        </authorList>
    </citation>
    <scope>NUCLEOTIDE SEQUENCE [LARGE SCALE GENOMIC DNA]</scope>
    <source>
        <strain evidence="2 3">PL171</strain>
    </source>
</reference>
<sequence length="191" mass="21646">MLVWSVSQTLPTSYDAAGNTAHNPVGYMFLAYGGSVIAWQLFWNFGMVPVALIALVGAAFSVLTIYSRYTSVPSIRLSLTRTHKLIHFLRFHTPESSATFRAPSRNAFYSLCTFHLACRPPGHSQVSSSPSFRWVSQPRTPTLLNQPLRLDPLSCALHTLRWPFTAATRFPQPCQHSRRCLFTWRIREMQS</sequence>